<evidence type="ECO:0000313" key="2">
    <source>
        <dbReference type="EMBL" id="KAK3755119.1"/>
    </source>
</evidence>
<keyword evidence="1" id="KW-0472">Membrane</keyword>
<protein>
    <submittedName>
        <fullName evidence="2">Uncharacterized protein</fullName>
    </submittedName>
</protein>
<keyword evidence="3" id="KW-1185">Reference proteome</keyword>
<name>A0AAE0YRB5_9GAST</name>
<comment type="caution">
    <text evidence="2">The sequence shown here is derived from an EMBL/GenBank/DDBJ whole genome shotgun (WGS) entry which is preliminary data.</text>
</comment>
<sequence>MCRRCLTSYSLSLTIGSAFFLLLVYMLSEELAFQASGGVDVELNISRWIIPVHDFHTNSLIGEIPQGWRLLIPADSNLSCSECIEDDMQWTKDAYNRDTNSKPAPESVYSRMIPVLFVIKSHAQQIVMSSDISISHLQNSMPRLFIDNQPDGVTGLEYFSPTLTIDSHHFLYKSEIDRESICKYRIRKCMHPLWILGLQCKAKRLHGISQDVILDQQAPPVFASAPKFSIQDSTDGLFEYDGFWAMFQMFVQHGDEASVWGLWAQRLMMEIHAEMGLVTLPCSKNTSVNTAKITLSPKSHGVYKAVNSWKCPGNMDFFRCAVSLAVQLHYDGYVTHEALEALHVWLAELWAVNYTPPQRRKSSPCPSPPIKEGCVVHNPALSLSGGPAGMPAYNTPQKLFLALETKCLNLPKRPNVSDPFKPYLLDPRDNSKVRDIALVLIFYDSSIYSNIVYLEDLHRKYFNQIIYCGPTASHFIAFYNEFKRPISYIEVPNTRGFVAHDCLTRAIMINYRVSGYLEIADDVILNTWSLGSIPRDRFWFQMELRIANRFQKMMQDFAMAFPVPWWPWTTDGEKWGAKAVANVWNRLLEVQTNGTFVSQKLIQNFLEMLQHNSGNPDNFFYTSSDIFYVPTIFRRSWIFLGEIFVENNVFLDVAVPTLMNGIDLTGNIIRLDGTYLWYNNRANYPAHYWGFLNFFHPWKIGWIHQPQHAHFMCYFILPYIVDDLTERKSSIQK</sequence>
<evidence type="ECO:0000256" key="1">
    <source>
        <dbReference type="SAM" id="Phobius"/>
    </source>
</evidence>
<proteinExistence type="predicted"/>
<keyword evidence="1" id="KW-0812">Transmembrane</keyword>
<dbReference type="AlphaFoldDB" id="A0AAE0YRB5"/>
<feature type="transmembrane region" description="Helical" evidence="1">
    <location>
        <begin position="7"/>
        <end position="27"/>
    </location>
</feature>
<organism evidence="2 3">
    <name type="scientific">Elysia crispata</name>
    <name type="common">lettuce slug</name>
    <dbReference type="NCBI Taxonomy" id="231223"/>
    <lineage>
        <taxon>Eukaryota</taxon>
        <taxon>Metazoa</taxon>
        <taxon>Spiralia</taxon>
        <taxon>Lophotrochozoa</taxon>
        <taxon>Mollusca</taxon>
        <taxon>Gastropoda</taxon>
        <taxon>Heterobranchia</taxon>
        <taxon>Euthyneura</taxon>
        <taxon>Panpulmonata</taxon>
        <taxon>Sacoglossa</taxon>
        <taxon>Placobranchoidea</taxon>
        <taxon>Plakobranchidae</taxon>
        <taxon>Elysia</taxon>
    </lineage>
</organism>
<dbReference type="EMBL" id="JAWDGP010005608">
    <property type="protein sequence ID" value="KAK3755119.1"/>
    <property type="molecule type" value="Genomic_DNA"/>
</dbReference>
<evidence type="ECO:0000313" key="3">
    <source>
        <dbReference type="Proteomes" id="UP001283361"/>
    </source>
</evidence>
<dbReference type="Proteomes" id="UP001283361">
    <property type="component" value="Unassembled WGS sequence"/>
</dbReference>
<dbReference type="PANTHER" id="PTHR31362:SF0">
    <property type="entry name" value="EXOSTOSIN DOMAIN-CONTAINING PROTEIN-RELATED"/>
    <property type="match status" value="1"/>
</dbReference>
<accession>A0AAE0YRB5</accession>
<reference evidence="2" key="1">
    <citation type="journal article" date="2023" name="G3 (Bethesda)">
        <title>A reference genome for the long-term kleptoplast-retaining sea slug Elysia crispata morphotype clarki.</title>
        <authorList>
            <person name="Eastman K.E."/>
            <person name="Pendleton A.L."/>
            <person name="Shaikh M.A."/>
            <person name="Suttiyut T."/>
            <person name="Ogas R."/>
            <person name="Tomko P."/>
            <person name="Gavelis G."/>
            <person name="Widhalm J.R."/>
            <person name="Wisecaver J.H."/>
        </authorList>
    </citation>
    <scope>NUCLEOTIDE SEQUENCE</scope>
    <source>
        <strain evidence="2">ECLA1</strain>
    </source>
</reference>
<dbReference type="PANTHER" id="PTHR31362">
    <property type="entry name" value="GLYCOSYLTRANSFERASE STELLO1-RELATED"/>
    <property type="match status" value="1"/>
</dbReference>
<keyword evidence="1" id="KW-1133">Transmembrane helix</keyword>
<gene>
    <name evidence="2" type="ORF">RRG08_041033</name>
</gene>
<dbReference type="InterPro" id="IPR005049">
    <property type="entry name" value="STL-like"/>
</dbReference>